<evidence type="ECO:0000313" key="2">
    <source>
        <dbReference type="Proteomes" id="UP000823597"/>
    </source>
</evidence>
<accession>A0A9D9N9D6</accession>
<proteinExistence type="predicted"/>
<dbReference type="Proteomes" id="UP000823597">
    <property type="component" value="Unassembled WGS sequence"/>
</dbReference>
<dbReference type="EMBL" id="JADIME010000035">
    <property type="protein sequence ID" value="MBO8465004.1"/>
    <property type="molecule type" value="Genomic_DNA"/>
</dbReference>
<comment type="caution">
    <text evidence="1">The sequence shown here is derived from an EMBL/GenBank/DDBJ whole genome shotgun (WGS) entry which is preliminary data.</text>
</comment>
<dbReference type="AlphaFoldDB" id="A0A9D9N9D6"/>
<name>A0A9D9N9D6_9BACT</name>
<evidence type="ECO:0000313" key="1">
    <source>
        <dbReference type="EMBL" id="MBO8465004.1"/>
    </source>
</evidence>
<gene>
    <name evidence="1" type="ORF">IAB93_03290</name>
</gene>
<protein>
    <submittedName>
        <fullName evidence="1">Uncharacterized protein</fullName>
    </submittedName>
</protein>
<reference evidence="1" key="2">
    <citation type="journal article" date="2021" name="PeerJ">
        <title>Extensive microbial diversity within the chicken gut microbiome revealed by metagenomics and culture.</title>
        <authorList>
            <person name="Gilroy R."/>
            <person name="Ravi A."/>
            <person name="Getino M."/>
            <person name="Pursley I."/>
            <person name="Horton D.L."/>
            <person name="Alikhan N.F."/>
            <person name="Baker D."/>
            <person name="Gharbi K."/>
            <person name="Hall N."/>
            <person name="Watson M."/>
            <person name="Adriaenssens E.M."/>
            <person name="Foster-Nyarko E."/>
            <person name="Jarju S."/>
            <person name="Secka A."/>
            <person name="Antonio M."/>
            <person name="Oren A."/>
            <person name="Chaudhuri R.R."/>
            <person name="La Ragione R."/>
            <person name="Hildebrand F."/>
            <person name="Pallen M.J."/>
        </authorList>
    </citation>
    <scope>NUCLEOTIDE SEQUENCE</scope>
    <source>
        <strain evidence="1">10037</strain>
    </source>
</reference>
<reference evidence="1" key="1">
    <citation type="submission" date="2020-10" db="EMBL/GenBank/DDBJ databases">
        <authorList>
            <person name="Gilroy R."/>
        </authorList>
    </citation>
    <scope>NUCLEOTIDE SEQUENCE</scope>
    <source>
        <strain evidence="1">10037</strain>
    </source>
</reference>
<organism evidence="1 2">
    <name type="scientific">Candidatus Merdivivens pullistercoris</name>
    <dbReference type="NCBI Taxonomy" id="2840873"/>
    <lineage>
        <taxon>Bacteria</taxon>
        <taxon>Pseudomonadati</taxon>
        <taxon>Bacteroidota</taxon>
        <taxon>Bacteroidia</taxon>
        <taxon>Bacteroidales</taxon>
        <taxon>Muribaculaceae</taxon>
        <taxon>Muribaculaceae incertae sedis</taxon>
        <taxon>Candidatus Merdivivens</taxon>
    </lineage>
</organism>
<sequence>MFFISDMPVDSQGYVTPPGTILSVEAYMPFDENGYIAEGKYEISTTSGADFTLYYGELFDFLGMLFPMGTYASYIDEANTEYLGFATSGTMDVSGSNGYYDIEFNFTTEQGYNITGSYSGPLTIAGMPGKEEEEEEDGFSTLEGDYTLDLSNAVGYGSYYGDYYYTGGGNWYFVLEPSDGLTGDGLQVDLTGVGLDFNAGLPTDTYVAASTDYPEPGEYLVGYATSEGQLGGTLFIGGFDSMGYVSEFAPATEGDFNVTNHGDGTYTLSFSFLDDKGNTWDGEWTGEIIFDNYDTSSAGAPSRMSAGFRNNPITQSEKIEILKQNRLQPITLTSAKATGRKVVK</sequence>